<name>D4ZKP8_SHEVD</name>
<evidence type="ECO:0000313" key="1">
    <source>
        <dbReference type="EMBL" id="BAJ02247.1"/>
    </source>
</evidence>
<dbReference type="EMBL" id="AP011177">
    <property type="protein sequence ID" value="BAJ02247.1"/>
    <property type="molecule type" value="Genomic_DNA"/>
</dbReference>
<dbReference type="AlphaFoldDB" id="D4ZKP8"/>
<dbReference type="STRING" id="637905.SVI_2276"/>
<evidence type="ECO:0000313" key="2">
    <source>
        <dbReference type="Proteomes" id="UP000002350"/>
    </source>
</evidence>
<reference evidence="2" key="1">
    <citation type="journal article" date="2010" name="Mol. Biosyst.">
        <title>Complete genome sequence and comparative analysis of Shewanella violacea, a psychrophilic and piezophilic bacterium from deep sea floor sediments.</title>
        <authorList>
            <person name="Aono E."/>
            <person name="Baba T."/>
            <person name="Ara T."/>
            <person name="Nishi T."/>
            <person name="Nakamichi T."/>
            <person name="Inamoto E."/>
            <person name="Toyonaga H."/>
            <person name="Hasegawa M."/>
            <person name="Takai Y."/>
            <person name="Okumura Y."/>
            <person name="Baba M."/>
            <person name="Tomita M."/>
            <person name="Kato C."/>
            <person name="Oshima T."/>
            <person name="Nakasone K."/>
            <person name="Mori H."/>
        </authorList>
    </citation>
    <scope>NUCLEOTIDE SEQUENCE [LARGE SCALE GENOMIC DNA]</scope>
    <source>
        <strain evidence="2">JCM 10179 / CIP 106290 / LMG 19151 / DSS12</strain>
    </source>
</reference>
<keyword evidence="2" id="KW-1185">Reference proteome</keyword>
<protein>
    <submittedName>
        <fullName evidence="1">Uncharacterized protein</fullName>
    </submittedName>
</protein>
<dbReference type="HOGENOM" id="CLU_3222004_0_0_6"/>
<organism evidence="1 2">
    <name type="scientific">Shewanella violacea (strain JCM 10179 / CIP 106290 / LMG 19151 / DSS12)</name>
    <dbReference type="NCBI Taxonomy" id="637905"/>
    <lineage>
        <taxon>Bacteria</taxon>
        <taxon>Pseudomonadati</taxon>
        <taxon>Pseudomonadota</taxon>
        <taxon>Gammaproteobacteria</taxon>
        <taxon>Alteromonadales</taxon>
        <taxon>Shewanellaceae</taxon>
        <taxon>Shewanella</taxon>
    </lineage>
</organism>
<accession>D4ZKP8</accession>
<dbReference type="KEGG" id="svo:SVI_2276"/>
<proteinExistence type="predicted"/>
<gene>
    <name evidence="1" type="ordered locus">SVI_2276</name>
</gene>
<dbReference type="Proteomes" id="UP000002350">
    <property type="component" value="Chromosome"/>
</dbReference>
<sequence length="44" mass="5072">MVSEVCRGLTFEWLMAHGSWLKSVKFSIVITSLDSDEVSCRYFL</sequence>